<name>A0A1Y1RNN2_9MICC</name>
<proteinExistence type="predicted"/>
<evidence type="ECO:0000259" key="1">
    <source>
        <dbReference type="Pfam" id="PF00535"/>
    </source>
</evidence>
<dbReference type="InterPro" id="IPR001173">
    <property type="entry name" value="Glyco_trans_2-like"/>
</dbReference>
<dbReference type="EMBL" id="LXWF01000040">
    <property type="protein sequence ID" value="ORC16447.1"/>
    <property type="molecule type" value="Genomic_DNA"/>
</dbReference>
<protein>
    <recommendedName>
        <fullName evidence="1">Glycosyltransferase 2-like domain-containing protein</fullName>
    </recommendedName>
</protein>
<dbReference type="CDD" id="cd00761">
    <property type="entry name" value="Glyco_tranf_GTA_type"/>
    <property type="match status" value="1"/>
</dbReference>
<sequence length="736" mass="82492">MEQEYGRKILLDSAAREKLLADNRKQVTELKKANLGEFDRVLESGISVIIATYDGAERIGLVLNSLAHQTLDPRRYEVICVVNGKDNGTSDVIKNYQRTYPSVSIRQFWREEGSAGGARNLGLDLARFSRVTFVDDDDDVELGFLETALGSSTGTNIVLSPIINISPDGVIDGENTLNQRIHKLRGQTVPLAEVPWALGFNACKLFPREYARRARYRDDLASGEDLVYFAELLQYPELKVTVPQDLDAASYLRYTRDQSVSRQSLTFNFAVEQRLACIKALESIPIKENTPQMRAAEQLKAAQAGFVGRYLKENLEEKEAVFSAIEHSGIRTFPWKTVQLDQAKDLAFVYCFAPFSDTSAVVAAKAIVERGRVTDVITNDMSKVRRYDYAVSALADRWIADREIISSHPSFAGWEPICDFAEKALVVAERKHALNGSYENIYSRALWVGSHVAAALFKNKHWNVRWTAEFSDPLRRDAEGQERPGKLTDNSTAEYLKSCIAARGFGYLPMNTLFDVVELVTLVTADELIFTNQNQMDYMLSLYQDSSLEELVRRKSVVRHHPTPPAYAYDLVQTSYTVPAGVVNIAYFGSFYSNRGIGDVLQALTNSQQEIRQQIRVHIFSNKPEEVAQAVKDLGLGPNIYSNPYLSYMEFLNATKLFDVLLVNDVQRDSNLPVNPFLPSKYSDYLGSGVGILALVDEDSPMSRMDVDYKVPVGDVPSLIAVLEKIVKQKNQNLAA</sequence>
<evidence type="ECO:0000313" key="3">
    <source>
        <dbReference type="Proteomes" id="UP000192359"/>
    </source>
</evidence>
<dbReference type="InterPro" id="IPR050834">
    <property type="entry name" value="Glycosyltransf_2"/>
</dbReference>
<dbReference type="SUPFAM" id="SSF53756">
    <property type="entry name" value="UDP-Glycosyltransferase/glycogen phosphorylase"/>
    <property type="match status" value="1"/>
</dbReference>
<organism evidence="2 3">
    <name type="scientific">Rothia nasimurium</name>
    <dbReference type="NCBI Taxonomy" id="85336"/>
    <lineage>
        <taxon>Bacteria</taxon>
        <taxon>Bacillati</taxon>
        <taxon>Actinomycetota</taxon>
        <taxon>Actinomycetes</taxon>
        <taxon>Micrococcales</taxon>
        <taxon>Micrococcaceae</taxon>
        <taxon>Rothia</taxon>
    </lineage>
</organism>
<comment type="caution">
    <text evidence="2">The sequence shown here is derived from an EMBL/GenBank/DDBJ whole genome shotgun (WGS) entry which is preliminary data.</text>
</comment>
<accession>A0A1Y1RNN2</accession>
<gene>
    <name evidence="2" type="ORF">A7979_03755</name>
</gene>
<dbReference type="Pfam" id="PF00535">
    <property type="entry name" value="Glycos_transf_2"/>
    <property type="match status" value="1"/>
</dbReference>
<dbReference type="AlphaFoldDB" id="A0A1Y1RNN2"/>
<feature type="domain" description="Glycosyltransferase 2-like" evidence="1">
    <location>
        <begin position="47"/>
        <end position="168"/>
    </location>
</feature>
<evidence type="ECO:0000313" key="2">
    <source>
        <dbReference type="EMBL" id="ORC16447.1"/>
    </source>
</evidence>
<dbReference type="Gene3D" id="3.90.550.10">
    <property type="entry name" value="Spore Coat Polysaccharide Biosynthesis Protein SpsA, Chain A"/>
    <property type="match status" value="1"/>
</dbReference>
<reference evidence="2 3" key="1">
    <citation type="submission" date="2016-05" db="EMBL/GenBank/DDBJ databases">
        <title>Draft genome sequence of a porcine commensal Rothia nasimurium.</title>
        <authorList>
            <person name="Gaiser R.A."/>
            <person name="Van Baarlen P."/>
            <person name="Wells J.M."/>
        </authorList>
    </citation>
    <scope>NUCLEOTIDE SEQUENCE [LARGE SCALE GENOMIC DNA]</scope>
    <source>
        <strain evidence="2 3">PT-32</strain>
    </source>
</reference>
<dbReference type="Proteomes" id="UP000192359">
    <property type="component" value="Unassembled WGS sequence"/>
</dbReference>
<dbReference type="InterPro" id="IPR029044">
    <property type="entry name" value="Nucleotide-diphossugar_trans"/>
</dbReference>
<dbReference type="PANTHER" id="PTHR43685">
    <property type="entry name" value="GLYCOSYLTRANSFERASE"/>
    <property type="match status" value="1"/>
</dbReference>
<dbReference type="SUPFAM" id="SSF53448">
    <property type="entry name" value="Nucleotide-diphospho-sugar transferases"/>
    <property type="match status" value="1"/>
</dbReference>
<dbReference type="RefSeq" id="WP_083092020.1">
    <property type="nucleotide sequence ID" value="NZ_LXWF01000040.1"/>
</dbReference>
<keyword evidence="3" id="KW-1185">Reference proteome</keyword>
<dbReference type="PANTHER" id="PTHR43685:SF2">
    <property type="entry name" value="GLYCOSYLTRANSFERASE 2-LIKE DOMAIN-CONTAINING PROTEIN"/>
    <property type="match status" value="1"/>
</dbReference>
<dbReference type="OrthoDB" id="3171021at2"/>